<proteinExistence type="predicted"/>
<dbReference type="Proteomes" id="UP001206483">
    <property type="component" value="Unassembled WGS sequence"/>
</dbReference>
<dbReference type="EMBL" id="JAMZDX010000002">
    <property type="protein sequence ID" value="MCP2308383.1"/>
    <property type="molecule type" value="Genomic_DNA"/>
</dbReference>
<dbReference type="InterPro" id="IPR013096">
    <property type="entry name" value="Cupin_2"/>
</dbReference>
<dbReference type="InterPro" id="IPR051610">
    <property type="entry name" value="GPI/OXD"/>
</dbReference>
<evidence type="ECO:0000259" key="2">
    <source>
        <dbReference type="Pfam" id="PF07883"/>
    </source>
</evidence>
<keyword evidence="1" id="KW-0479">Metal-binding</keyword>
<dbReference type="CDD" id="cd02208">
    <property type="entry name" value="cupin_RmlC-like"/>
    <property type="match status" value="1"/>
</dbReference>
<protein>
    <submittedName>
        <fullName evidence="3">Quercetin dioxygenase-like cupin family protein</fullName>
    </submittedName>
</protein>
<dbReference type="PANTHER" id="PTHR35848">
    <property type="entry name" value="OXALATE-BINDING PROTEIN"/>
    <property type="match status" value="1"/>
</dbReference>
<dbReference type="Gene3D" id="2.60.120.10">
    <property type="entry name" value="Jelly Rolls"/>
    <property type="match status" value="1"/>
</dbReference>
<dbReference type="SUPFAM" id="SSF51182">
    <property type="entry name" value="RmlC-like cupins"/>
    <property type="match status" value="1"/>
</dbReference>
<gene>
    <name evidence="3" type="ORF">FHR36_001507</name>
</gene>
<accession>A0ABT1ITW9</accession>
<keyword evidence="4" id="KW-1185">Reference proteome</keyword>
<evidence type="ECO:0000256" key="1">
    <source>
        <dbReference type="ARBA" id="ARBA00022723"/>
    </source>
</evidence>
<evidence type="ECO:0000313" key="3">
    <source>
        <dbReference type="EMBL" id="MCP2308383.1"/>
    </source>
</evidence>
<organism evidence="3 4">
    <name type="scientific">Kitasatospora paracochleata</name>
    <dbReference type="NCBI Taxonomy" id="58354"/>
    <lineage>
        <taxon>Bacteria</taxon>
        <taxon>Bacillati</taxon>
        <taxon>Actinomycetota</taxon>
        <taxon>Actinomycetes</taxon>
        <taxon>Kitasatosporales</taxon>
        <taxon>Streptomycetaceae</taxon>
        <taxon>Kitasatospora</taxon>
    </lineage>
</organism>
<dbReference type="InterPro" id="IPR011051">
    <property type="entry name" value="RmlC_Cupin_sf"/>
</dbReference>
<feature type="domain" description="Cupin type-2" evidence="2">
    <location>
        <begin position="153"/>
        <end position="211"/>
    </location>
</feature>
<dbReference type="InterPro" id="IPR014710">
    <property type="entry name" value="RmlC-like_jellyroll"/>
</dbReference>
<dbReference type="Pfam" id="PF07883">
    <property type="entry name" value="Cupin_2"/>
    <property type="match status" value="1"/>
</dbReference>
<name>A0ABT1ITW9_9ACTN</name>
<sequence length="241" mass="24651">MILVPSAVPRSVPDLRRVVAAPHGTVTVHALAAGERLEVLAAGEEAHVVLVGCARWGRALLLPGEGVHQQPGSRAVFTAEGGPLILFAASAAVRAVGAVGAVGAAPGPPRRLAAGDGDRTLARTGGFDGMGVRWLATTQSVGARRLTVATSAFTPGGRHELHRHPAAGEFFLVLTGGGEHLTERGPVRLAAGDLAYVPAGEWHGYRTDPDRTTTALYGYLGAGSLTAAGYQVKPAARAEAS</sequence>
<evidence type="ECO:0000313" key="4">
    <source>
        <dbReference type="Proteomes" id="UP001206483"/>
    </source>
</evidence>
<reference evidence="3 4" key="1">
    <citation type="submission" date="2022-06" db="EMBL/GenBank/DDBJ databases">
        <title>Sequencing the genomes of 1000 actinobacteria strains.</title>
        <authorList>
            <person name="Klenk H.-P."/>
        </authorList>
    </citation>
    <scope>NUCLEOTIDE SEQUENCE [LARGE SCALE GENOMIC DNA]</scope>
    <source>
        <strain evidence="3 4">DSM 41656</strain>
    </source>
</reference>
<dbReference type="RefSeq" id="WP_253795024.1">
    <property type="nucleotide sequence ID" value="NZ_BAAAUB010000030.1"/>
</dbReference>
<comment type="caution">
    <text evidence="3">The sequence shown here is derived from an EMBL/GenBank/DDBJ whole genome shotgun (WGS) entry which is preliminary data.</text>
</comment>